<keyword evidence="1" id="KW-1133">Transmembrane helix</keyword>
<keyword evidence="1" id="KW-0812">Transmembrane</keyword>
<proteinExistence type="predicted"/>
<organism evidence="2 3">
    <name type="scientific">Fusarium equiseti</name>
    <name type="common">Fusarium scirpi</name>
    <dbReference type="NCBI Taxonomy" id="61235"/>
    <lineage>
        <taxon>Eukaryota</taxon>
        <taxon>Fungi</taxon>
        <taxon>Dikarya</taxon>
        <taxon>Ascomycota</taxon>
        <taxon>Pezizomycotina</taxon>
        <taxon>Sordariomycetes</taxon>
        <taxon>Hypocreomycetidae</taxon>
        <taxon>Hypocreales</taxon>
        <taxon>Nectriaceae</taxon>
        <taxon>Fusarium</taxon>
        <taxon>Fusarium incarnatum-equiseti species complex</taxon>
    </lineage>
</organism>
<keyword evidence="1" id="KW-0472">Membrane</keyword>
<evidence type="ECO:0000313" key="2">
    <source>
        <dbReference type="EMBL" id="KAJ4138509.1"/>
    </source>
</evidence>
<feature type="transmembrane region" description="Helical" evidence="1">
    <location>
        <begin position="20"/>
        <end position="43"/>
    </location>
</feature>
<gene>
    <name evidence="2" type="ORF">NW768_002344</name>
</gene>
<comment type="caution">
    <text evidence="2">The sequence shown here is derived from an EMBL/GenBank/DDBJ whole genome shotgun (WGS) entry which is preliminary data.</text>
</comment>
<evidence type="ECO:0000256" key="1">
    <source>
        <dbReference type="SAM" id="Phobius"/>
    </source>
</evidence>
<evidence type="ECO:0000313" key="3">
    <source>
        <dbReference type="Proteomes" id="UP001152024"/>
    </source>
</evidence>
<reference evidence="2" key="1">
    <citation type="submission" date="2022-09" db="EMBL/GenBank/DDBJ databases">
        <title>Fusarium specimens isolated from Avocado Roots.</title>
        <authorList>
            <person name="Stajich J."/>
            <person name="Roper C."/>
            <person name="Heimlech-Rivalta G."/>
        </authorList>
    </citation>
    <scope>NUCLEOTIDE SEQUENCE</scope>
    <source>
        <strain evidence="2">CF00095</strain>
    </source>
</reference>
<dbReference type="EMBL" id="JAOQBH010000003">
    <property type="protein sequence ID" value="KAJ4138509.1"/>
    <property type="molecule type" value="Genomic_DNA"/>
</dbReference>
<dbReference type="Proteomes" id="UP001152024">
    <property type="component" value="Unassembled WGS sequence"/>
</dbReference>
<accession>A0ABQ8RNF2</accession>
<sequence>MTTPASSSLFKNPSLLRLHLLLVPGSLFVSAAMGYGSVLINAIQEVYQQQNYFNHSPGSLLDLMNATLLFSLAPFSEPFPLLGSLMTMEDVG</sequence>
<keyword evidence="3" id="KW-1185">Reference proteome</keyword>
<protein>
    <submittedName>
        <fullName evidence="2">Uncharacterized protein</fullName>
    </submittedName>
</protein>
<name>A0ABQ8RNF2_FUSEQ</name>